<evidence type="ECO:0000313" key="2">
    <source>
        <dbReference type="EMBL" id="GJS55495.1"/>
    </source>
</evidence>
<feature type="region of interest" description="Disordered" evidence="1">
    <location>
        <begin position="209"/>
        <end position="250"/>
    </location>
</feature>
<reference evidence="2" key="2">
    <citation type="submission" date="2022-01" db="EMBL/GenBank/DDBJ databases">
        <authorList>
            <person name="Yamashiro T."/>
            <person name="Shiraishi A."/>
            <person name="Satake H."/>
            <person name="Nakayama K."/>
        </authorList>
    </citation>
    <scope>NUCLEOTIDE SEQUENCE</scope>
</reference>
<gene>
    <name evidence="2" type="ORF">Tco_0628857</name>
</gene>
<protein>
    <submittedName>
        <fullName evidence="2">Uncharacterized protein</fullName>
    </submittedName>
</protein>
<accession>A0ABQ4WRG6</accession>
<dbReference type="EMBL" id="BQNB010008872">
    <property type="protein sequence ID" value="GJS55495.1"/>
    <property type="molecule type" value="Genomic_DNA"/>
</dbReference>
<dbReference type="Proteomes" id="UP001151760">
    <property type="component" value="Unassembled WGS sequence"/>
</dbReference>
<reference evidence="2" key="1">
    <citation type="journal article" date="2022" name="Int. J. Mol. Sci.">
        <title>Draft Genome of Tanacetum Coccineum: Genomic Comparison of Closely Related Tanacetum-Family Plants.</title>
        <authorList>
            <person name="Yamashiro T."/>
            <person name="Shiraishi A."/>
            <person name="Nakayama K."/>
            <person name="Satake H."/>
        </authorList>
    </citation>
    <scope>NUCLEOTIDE SEQUENCE</scope>
</reference>
<name>A0ABQ4WRG6_9ASTR</name>
<comment type="caution">
    <text evidence="2">The sequence shown here is derived from an EMBL/GenBank/DDBJ whole genome shotgun (WGS) entry which is preliminary data.</text>
</comment>
<proteinExistence type="predicted"/>
<evidence type="ECO:0000313" key="3">
    <source>
        <dbReference type="Proteomes" id="UP001151760"/>
    </source>
</evidence>
<keyword evidence="3" id="KW-1185">Reference proteome</keyword>
<evidence type="ECO:0000256" key="1">
    <source>
        <dbReference type="SAM" id="MobiDB-lite"/>
    </source>
</evidence>
<sequence>MVTQVSRFSLVPQKSFTLKQNAGGVVPYRQHETGNEPSLVGVKECLWDGVTLERGLLDPIVYGEAGKTKVLLLAAYPLLLDTKGVTAVLLATSKESYLGPQVMETLKVIYPIKGTRSSSMQGPPNKFTCWRYPWEPTLGTTLVSMSAMANTTPIVTTVMKIATKEKAQKETNAAPRVNIQDFCEEHYEDILSIIMDKIRHDKRKEVHTRLDFGDNTKRSRRTRESSQNSSAGTWSARHRKPVRKAQGEGSLIRRIRKARVKDRSIIGDERILAARDTDTESGFDRIRHLLAKHD</sequence>
<organism evidence="2 3">
    <name type="scientific">Tanacetum coccineum</name>
    <dbReference type="NCBI Taxonomy" id="301880"/>
    <lineage>
        <taxon>Eukaryota</taxon>
        <taxon>Viridiplantae</taxon>
        <taxon>Streptophyta</taxon>
        <taxon>Embryophyta</taxon>
        <taxon>Tracheophyta</taxon>
        <taxon>Spermatophyta</taxon>
        <taxon>Magnoliopsida</taxon>
        <taxon>eudicotyledons</taxon>
        <taxon>Gunneridae</taxon>
        <taxon>Pentapetalae</taxon>
        <taxon>asterids</taxon>
        <taxon>campanulids</taxon>
        <taxon>Asterales</taxon>
        <taxon>Asteraceae</taxon>
        <taxon>Asteroideae</taxon>
        <taxon>Anthemideae</taxon>
        <taxon>Anthemidinae</taxon>
        <taxon>Tanacetum</taxon>
    </lineage>
</organism>